<dbReference type="OrthoDB" id="711735at2"/>
<organism evidence="1 2">
    <name type="scientific">Chitinophaga niabensis</name>
    <dbReference type="NCBI Taxonomy" id="536979"/>
    <lineage>
        <taxon>Bacteria</taxon>
        <taxon>Pseudomonadati</taxon>
        <taxon>Bacteroidota</taxon>
        <taxon>Chitinophagia</taxon>
        <taxon>Chitinophagales</taxon>
        <taxon>Chitinophagaceae</taxon>
        <taxon>Chitinophaga</taxon>
    </lineage>
</organism>
<keyword evidence="2" id="KW-1185">Reference proteome</keyword>
<sequence>MEDRYLQETGIWIRENTGLRVPESVSMEELEQLLSERLEVLVEKDFQQFVLLLYQVDVSEKKVKAILASEGYPHVYHSVARLIIDRQIEKIKSREFYKQPPESLTDEEEKW</sequence>
<gene>
    <name evidence="1" type="ORF">SAMN04488055_4532</name>
</gene>
<evidence type="ECO:0000313" key="1">
    <source>
        <dbReference type="EMBL" id="SIO48423.1"/>
    </source>
</evidence>
<protein>
    <submittedName>
        <fullName evidence="1">Uncharacterized protein</fullName>
    </submittedName>
</protein>
<accession>A0A1N6JVZ9</accession>
<dbReference type="AlphaFoldDB" id="A0A1N6JVZ9"/>
<name>A0A1N6JVZ9_9BACT</name>
<evidence type="ECO:0000313" key="2">
    <source>
        <dbReference type="Proteomes" id="UP000185003"/>
    </source>
</evidence>
<dbReference type="STRING" id="536979.SAMN04488055_4532"/>
<proteinExistence type="predicted"/>
<dbReference type="EMBL" id="FSRA01000002">
    <property type="protein sequence ID" value="SIO48423.1"/>
    <property type="molecule type" value="Genomic_DNA"/>
</dbReference>
<dbReference type="RefSeq" id="WP_074241857.1">
    <property type="nucleotide sequence ID" value="NZ_FSRA01000002.1"/>
</dbReference>
<reference evidence="1 2" key="1">
    <citation type="submission" date="2016-11" db="EMBL/GenBank/DDBJ databases">
        <authorList>
            <person name="Jaros S."/>
            <person name="Januszkiewicz K."/>
            <person name="Wedrychowicz H."/>
        </authorList>
    </citation>
    <scope>NUCLEOTIDE SEQUENCE [LARGE SCALE GENOMIC DNA]</scope>
    <source>
        <strain evidence="1 2">DSM 24787</strain>
    </source>
</reference>
<dbReference type="Proteomes" id="UP000185003">
    <property type="component" value="Unassembled WGS sequence"/>
</dbReference>